<evidence type="ECO:0000313" key="8">
    <source>
        <dbReference type="Proteomes" id="UP000199689"/>
    </source>
</evidence>
<keyword evidence="6" id="KW-0813">Transport</keyword>
<accession>A0A1G5VVW4</accession>
<evidence type="ECO:0000256" key="6">
    <source>
        <dbReference type="HAMAP-Rule" id="MF_02073"/>
    </source>
</evidence>
<keyword evidence="2 6" id="KW-1003">Cell membrane</keyword>
<feature type="transmembrane region" description="Helical" evidence="6">
    <location>
        <begin position="350"/>
        <end position="375"/>
    </location>
</feature>
<evidence type="ECO:0000256" key="4">
    <source>
        <dbReference type="ARBA" id="ARBA00022989"/>
    </source>
</evidence>
<sequence>MSDTNSKMSVWELMLLTAVNMIGAGIILLPASLAQVGGISILSWIITTFCSTCLAYAFAKCGMYSRKAGGMSGYAEYAFGTAGNFLCCYVYTVSILVSNVAIALSAVGYGATCLGISLGAVPTCLYTIGVIWLTTVPNFRGADITGRIGGITILGVLVPVFIIATAGWFFFSPALFVANWNVQNLPFSQGILQSVVMTLWAFLGLESACVNADAVENPERNVPIAVLGGTLGSAVIYILSTNVIFGLLPASQVAESNAPFGLAFAYMFGPLAGKVVMALMCIACLGSLLGWQFTGGNMYRAAALKGFYPSVFASVNRYEAPVAGMVIAGLIQTGLSLMTISPSLNEQFEVLANLAVITNIVPYFFCMAAMELIMIKAGHGSREELRLPMIASFVGSLYTLYACYAAGADAMMAAALVFFFGLTLYGFLAPSFEK</sequence>
<dbReference type="PIRSF" id="PIRSF006060">
    <property type="entry name" value="AA_transporter"/>
    <property type="match status" value="1"/>
</dbReference>
<dbReference type="PANTHER" id="PTHR42770:SF6">
    <property type="entry name" value="PUTRESCINE TRANSPORTER POTE"/>
    <property type="match status" value="1"/>
</dbReference>
<comment type="subcellular location">
    <subcellularLocation>
        <location evidence="1 6">Cell membrane</location>
        <topology evidence="1 6">Multi-pass membrane protein</topology>
    </subcellularLocation>
</comment>
<keyword evidence="4 6" id="KW-1133">Transmembrane helix</keyword>
<gene>
    <name evidence="7" type="ORF">SAMN02910343_00932</name>
</gene>
<feature type="transmembrane region" description="Helical" evidence="6">
    <location>
        <begin position="191"/>
        <end position="212"/>
    </location>
</feature>
<feature type="transmembrane region" description="Helical" evidence="6">
    <location>
        <begin position="79"/>
        <end position="103"/>
    </location>
</feature>
<feature type="transmembrane region" description="Helical" evidence="6">
    <location>
        <begin position="12"/>
        <end position="33"/>
    </location>
</feature>
<feature type="transmembrane region" description="Helical" evidence="6">
    <location>
        <begin position="148"/>
        <end position="171"/>
    </location>
</feature>
<comment type="similarity">
    <text evidence="6">Belongs to the amino acid-polyamine-organocation (APC) superfamily. Basic amino acid/polyamine antiporter (APA) (TC 2.A.3.2) family.</text>
</comment>
<dbReference type="NCBIfam" id="TIGR04299">
    <property type="entry name" value="antiport_PotE"/>
    <property type="match status" value="1"/>
</dbReference>
<proteinExistence type="inferred from homology"/>
<dbReference type="OrthoDB" id="9762947at2"/>
<dbReference type="GO" id="GO:0015496">
    <property type="term" value="F:putrescine:ornithine antiporter activity"/>
    <property type="evidence" value="ECO:0007669"/>
    <property type="project" value="InterPro"/>
</dbReference>
<dbReference type="GeneID" id="87755958"/>
<evidence type="ECO:0000256" key="5">
    <source>
        <dbReference type="ARBA" id="ARBA00023136"/>
    </source>
</evidence>
<dbReference type="PANTHER" id="PTHR42770">
    <property type="entry name" value="AMINO ACID TRANSPORTER-RELATED"/>
    <property type="match status" value="1"/>
</dbReference>
<dbReference type="NCBIfam" id="NF007938">
    <property type="entry name" value="PRK10655.1"/>
    <property type="match status" value="1"/>
</dbReference>
<dbReference type="STRING" id="209880.SAMN02910343_00932"/>
<dbReference type="EMBL" id="FMXA01000010">
    <property type="protein sequence ID" value="SDA50013.1"/>
    <property type="molecule type" value="Genomic_DNA"/>
</dbReference>
<feature type="transmembrane region" description="Helical" evidence="6">
    <location>
        <begin position="268"/>
        <end position="291"/>
    </location>
</feature>
<feature type="transmembrane region" description="Helical" evidence="6">
    <location>
        <begin position="109"/>
        <end position="136"/>
    </location>
</feature>
<feature type="transmembrane region" description="Helical" evidence="6">
    <location>
        <begin position="224"/>
        <end position="248"/>
    </location>
</feature>
<dbReference type="InterPro" id="IPR027566">
    <property type="entry name" value="Symport/antiport_PotE"/>
</dbReference>
<name>A0A1G5VVW4_9FIRM</name>
<evidence type="ECO:0000256" key="1">
    <source>
        <dbReference type="ARBA" id="ARBA00004651"/>
    </source>
</evidence>
<keyword evidence="8" id="KW-1185">Reference proteome</keyword>
<dbReference type="Pfam" id="PF13520">
    <property type="entry name" value="AA_permease_2"/>
    <property type="match status" value="1"/>
</dbReference>
<evidence type="ECO:0000256" key="3">
    <source>
        <dbReference type="ARBA" id="ARBA00022692"/>
    </source>
</evidence>
<feature type="transmembrane region" description="Helical" evidence="6">
    <location>
        <begin position="387"/>
        <end position="407"/>
    </location>
</feature>
<keyword evidence="5 6" id="KW-0472">Membrane</keyword>
<protein>
    <recommendedName>
        <fullName evidence="6">Putrescine transporter</fullName>
    </recommendedName>
</protein>
<evidence type="ECO:0000256" key="2">
    <source>
        <dbReference type="ARBA" id="ARBA00022475"/>
    </source>
</evidence>
<reference evidence="7 8" key="1">
    <citation type="submission" date="2016-10" db="EMBL/GenBank/DDBJ databases">
        <authorList>
            <person name="de Groot N.N."/>
        </authorList>
    </citation>
    <scope>NUCLEOTIDE SEQUENCE [LARGE SCALE GENOMIC DNA]</scope>
    <source>
        <strain evidence="7 8">DSM 15230</strain>
    </source>
</reference>
<dbReference type="Gene3D" id="1.20.1740.10">
    <property type="entry name" value="Amino acid/polyamine transporter I"/>
    <property type="match status" value="1"/>
</dbReference>
<feature type="transmembrane region" description="Helical" evidence="6">
    <location>
        <begin position="39"/>
        <end position="59"/>
    </location>
</feature>
<dbReference type="HAMAP" id="MF_02073">
    <property type="entry name" value="Putrescine_transp"/>
    <property type="match status" value="1"/>
</dbReference>
<feature type="transmembrane region" description="Helical" evidence="6">
    <location>
        <begin position="322"/>
        <end position="344"/>
    </location>
</feature>
<dbReference type="RefSeq" id="WP_091364362.1">
    <property type="nucleotide sequence ID" value="NZ_FMXA01000010.1"/>
</dbReference>
<feature type="transmembrane region" description="Helical" evidence="6">
    <location>
        <begin position="413"/>
        <end position="432"/>
    </location>
</feature>
<dbReference type="Proteomes" id="UP000199689">
    <property type="component" value="Unassembled WGS sequence"/>
</dbReference>
<keyword evidence="3 6" id="KW-0812">Transmembrane</keyword>
<evidence type="ECO:0000313" key="7">
    <source>
        <dbReference type="EMBL" id="SDA50013.1"/>
    </source>
</evidence>
<organism evidence="7 8">
    <name type="scientific">Allisonella histaminiformans</name>
    <dbReference type="NCBI Taxonomy" id="209880"/>
    <lineage>
        <taxon>Bacteria</taxon>
        <taxon>Bacillati</taxon>
        <taxon>Bacillota</taxon>
        <taxon>Negativicutes</taxon>
        <taxon>Veillonellales</taxon>
        <taxon>Veillonellaceae</taxon>
        <taxon>Allisonella</taxon>
    </lineage>
</organism>
<dbReference type="AlphaFoldDB" id="A0A1G5VVW4"/>
<dbReference type="InterPro" id="IPR002293">
    <property type="entry name" value="AA/rel_permease1"/>
</dbReference>
<dbReference type="InterPro" id="IPR050367">
    <property type="entry name" value="APC_superfamily"/>
</dbReference>
<dbReference type="GO" id="GO:0005886">
    <property type="term" value="C:plasma membrane"/>
    <property type="evidence" value="ECO:0007669"/>
    <property type="project" value="UniProtKB-SubCell"/>
</dbReference>